<evidence type="ECO:0000256" key="5">
    <source>
        <dbReference type="ARBA" id="ARBA00012027"/>
    </source>
</evidence>
<comment type="caution">
    <text evidence="13">The sequence shown here is derived from an EMBL/GenBank/DDBJ whole genome shotgun (WGS) entry which is preliminary data.</text>
</comment>
<dbReference type="GO" id="GO:0006793">
    <property type="term" value="P:phosphorus metabolic process"/>
    <property type="evidence" value="ECO:0007669"/>
    <property type="project" value="UniProtKB-ARBA"/>
</dbReference>
<dbReference type="SUPFAM" id="SSF56024">
    <property type="entry name" value="Phospholipase D/nuclease"/>
    <property type="match status" value="1"/>
</dbReference>
<evidence type="ECO:0000313" key="14">
    <source>
        <dbReference type="Proteomes" id="UP000292781"/>
    </source>
</evidence>
<evidence type="ECO:0000256" key="4">
    <source>
        <dbReference type="ARBA" id="ARBA00008664"/>
    </source>
</evidence>
<dbReference type="GO" id="GO:0004630">
    <property type="term" value="F:phospholipase D activity"/>
    <property type="evidence" value="ECO:0007669"/>
    <property type="project" value="UniProtKB-EC"/>
</dbReference>
<dbReference type="InterPro" id="IPR025202">
    <property type="entry name" value="PLD-like_dom"/>
</dbReference>
<proteinExistence type="inferred from homology"/>
<evidence type="ECO:0000256" key="8">
    <source>
        <dbReference type="ARBA" id="ARBA00022801"/>
    </source>
</evidence>
<evidence type="ECO:0000256" key="1">
    <source>
        <dbReference type="ARBA" id="ARBA00000798"/>
    </source>
</evidence>
<dbReference type="PANTHER" id="PTHR43856">
    <property type="entry name" value="CARDIOLIPIN HYDROLASE"/>
    <property type="match status" value="1"/>
</dbReference>
<keyword evidence="7" id="KW-0964">Secreted</keyword>
<reference evidence="13 14" key="1">
    <citation type="submission" date="2019-02" db="EMBL/GenBank/DDBJ databases">
        <title>Siculibacillus lacustris gen. nov., sp. nov., a new rosette-forming bacterium isolated from a freshwater crater lake (Lake St. Ana, Romania).</title>
        <authorList>
            <person name="Felfoldi T."/>
            <person name="Marton Z."/>
            <person name="Szabo A."/>
            <person name="Mentes A."/>
            <person name="Boka K."/>
            <person name="Marialigeti K."/>
            <person name="Mathe I."/>
            <person name="Koncz M."/>
            <person name="Schumann P."/>
            <person name="Toth E."/>
        </authorList>
    </citation>
    <scope>NUCLEOTIDE SEQUENCE [LARGE SCALE GENOMIC DNA]</scope>
    <source>
        <strain evidence="13 14">SA-279</strain>
    </source>
</reference>
<comment type="similarity">
    <text evidence="4">Belongs to the phospholipase D family.</text>
</comment>
<dbReference type="EMBL" id="SJFN01000057">
    <property type="protein sequence ID" value="TBW32602.1"/>
    <property type="molecule type" value="Genomic_DNA"/>
</dbReference>
<keyword evidence="9" id="KW-0442">Lipid degradation</keyword>
<organism evidence="13 14">
    <name type="scientific">Siculibacillus lacustris</name>
    <dbReference type="NCBI Taxonomy" id="1549641"/>
    <lineage>
        <taxon>Bacteria</taxon>
        <taxon>Pseudomonadati</taxon>
        <taxon>Pseudomonadota</taxon>
        <taxon>Alphaproteobacteria</taxon>
        <taxon>Hyphomicrobiales</taxon>
        <taxon>Ancalomicrobiaceae</taxon>
        <taxon>Siculibacillus</taxon>
    </lineage>
</organism>
<dbReference type="GO" id="GO:0016891">
    <property type="term" value="F:RNA endonuclease activity producing 5'-phosphomonoesters, hydrolytic mechanism"/>
    <property type="evidence" value="ECO:0007669"/>
    <property type="project" value="TreeGrafter"/>
</dbReference>
<dbReference type="AlphaFoldDB" id="A0A4Q9VDL0"/>
<dbReference type="Proteomes" id="UP000292781">
    <property type="component" value="Unassembled WGS sequence"/>
</dbReference>
<dbReference type="GO" id="GO:0016042">
    <property type="term" value="P:lipid catabolic process"/>
    <property type="evidence" value="ECO:0007669"/>
    <property type="project" value="UniProtKB-KW"/>
</dbReference>
<evidence type="ECO:0000256" key="3">
    <source>
        <dbReference type="ARBA" id="ARBA00004613"/>
    </source>
</evidence>
<name>A0A4Q9VDL0_9HYPH</name>
<dbReference type="RefSeq" id="WP_131311764.1">
    <property type="nucleotide sequence ID" value="NZ_SJFN01000057.1"/>
</dbReference>
<sequence length="255" mass="27786">MAVVSITNRHILPRLARVGISFLLGLWVVVGGIGAQAALAGDFVIHYAPVENLERVDVGLLDEAGDTIDMAAYILTDRPVIDALIAAKARGVVIRVVLDPTQKHDLARLTPLLADARMKRPGPIMHLKSYLVDGTVIRSGSANFTASGLKQQDNDLIVSSDGATVRSFTENFERMWSRAQPVSLAMPPAAPASTTRQPTSSTACMIKGNVNRKGERIYHLPGGRDYERVTMTDPKKRWFCSEHEAQEAGWRSSAN</sequence>
<dbReference type="InterPro" id="IPR001736">
    <property type="entry name" value="PLipase_D/transphosphatidylase"/>
</dbReference>
<dbReference type="InterPro" id="IPR051406">
    <property type="entry name" value="PLD_domain"/>
</dbReference>
<evidence type="ECO:0000256" key="11">
    <source>
        <dbReference type="ARBA" id="ARBA00029594"/>
    </source>
</evidence>
<comment type="function">
    <text evidence="2">Could be a virulence factor.</text>
</comment>
<keyword evidence="10" id="KW-0443">Lipid metabolism</keyword>
<gene>
    <name evidence="13" type="ORF">EYW49_21925</name>
</gene>
<evidence type="ECO:0000259" key="12">
    <source>
        <dbReference type="PROSITE" id="PS50035"/>
    </source>
</evidence>
<dbReference type="GO" id="GO:0005576">
    <property type="term" value="C:extracellular region"/>
    <property type="evidence" value="ECO:0007669"/>
    <property type="project" value="UniProtKB-SubCell"/>
</dbReference>
<evidence type="ECO:0000256" key="2">
    <source>
        <dbReference type="ARBA" id="ARBA00003145"/>
    </source>
</evidence>
<dbReference type="OrthoDB" id="9814092at2"/>
<dbReference type="PROSITE" id="PS50035">
    <property type="entry name" value="PLD"/>
    <property type="match status" value="1"/>
</dbReference>
<comment type="catalytic activity">
    <reaction evidence="1">
        <text>a 1,2-diacyl-sn-glycero-3-phosphocholine + H2O = a 1,2-diacyl-sn-glycero-3-phosphate + choline + H(+)</text>
        <dbReference type="Rhea" id="RHEA:14445"/>
        <dbReference type="ChEBI" id="CHEBI:15354"/>
        <dbReference type="ChEBI" id="CHEBI:15377"/>
        <dbReference type="ChEBI" id="CHEBI:15378"/>
        <dbReference type="ChEBI" id="CHEBI:57643"/>
        <dbReference type="ChEBI" id="CHEBI:58608"/>
        <dbReference type="EC" id="3.1.4.4"/>
    </reaction>
</comment>
<protein>
    <recommendedName>
        <fullName evidence="6">Phospholipase D</fullName>
        <ecNumber evidence="5">3.1.4.4</ecNumber>
    </recommendedName>
    <alternativeName>
        <fullName evidence="11">Choline phosphatase</fullName>
    </alternativeName>
</protein>
<evidence type="ECO:0000256" key="9">
    <source>
        <dbReference type="ARBA" id="ARBA00022963"/>
    </source>
</evidence>
<dbReference type="Gene3D" id="3.30.870.10">
    <property type="entry name" value="Endonuclease Chain A"/>
    <property type="match status" value="1"/>
</dbReference>
<dbReference type="CDD" id="cd09116">
    <property type="entry name" value="PLDc_Nuc_like"/>
    <property type="match status" value="1"/>
</dbReference>
<evidence type="ECO:0000313" key="13">
    <source>
        <dbReference type="EMBL" id="TBW32602.1"/>
    </source>
</evidence>
<comment type="subcellular location">
    <subcellularLocation>
        <location evidence="3">Secreted</location>
    </subcellularLocation>
</comment>
<dbReference type="EC" id="3.1.4.4" evidence="5"/>
<evidence type="ECO:0000256" key="7">
    <source>
        <dbReference type="ARBA" id="ARBA00022525"/>
    </source>
</evidence>
<dbReference type="PANTHER" id="PTHR43856:SF1">
    <property type="entry name" value="MITOCHONDRIAL CARDIOLIPIN HYDROLASE"/>
    <property type="match status" value="1"/>
</dbReference>
<feature type="domain" description="PLD phosphodiesterase" evidence="12">
    <location>
        <begin position="121"/>
        <end position="148"/>
    </location>
</feature>
<evidence type="ECO:0000256" key="10">
    <source>
        <dbReference type="ARBA" id="ARBA00023098"/>
    </source>
</evidence>
<dbReference type="Pfam" id="PF13091">
    <property type="entry name" value="PLDc_2"/>
    <property type="match status" value="1"/>
</dbReference>
<keyword evidence="8" id="KW-0378">Hydrolase</keyword>
<accession>A0A4Q9VDL0</accession>
<evidence type="ECO:0000256" key="6">
    <source>
        <dbReference type="ARBA" id="ARBA00018392"/>
    </source>
</evidence>
<keyword evidence="14" id="KW-1185">Reference proteome</keyword>